<dbReference type="PIRSF" id="PIRSF006639">
    <property type="entry name" value="UCP006639_pph"/>
    <property type="match status" value="1"/>
</dbReference>
<feature type="domain" description="NTP pyrophosphohydrolase MazG-like" evidence="1">
    <location>
        <begin position="25"/>
        <end position="95"/>
    </location>
</feature>
<sequence>MNLNEYQKRAKKTAIYPVEQAFPYLATGLAAEAGEVAGLISKGIRGDHMGMVDHNDLVKEIGDVLWFVSQLATQMDIDLSEVAEINLAKLEDRQKRGKLKGSGDNR</sequence>
<organism evidence="2">
    <name type="scientific">marine metagenome</name>
    <dbReference type="NCBI Taxonomy" id="408172"/>
    <lineage>
        <taxon>unclassified sequences</taxon>
        <taxon>metagenomes</taxon>
        <taxon>ecological metagenomes</taxon>
    </lineage>
</organism>
<dbReference type="AlphaFoldDB" id="A0A382V7W5"/>
<reference evidence="2" key="1">
    <citation type="submission" date="2018-05" db="EMBL/GenBank/DDBJ databases">
        <authorList>
            <person name="Lanie J.A."/>
            <person name="Ng W.-L."/>
            <person name="Kazmierczak K.M."/>
            <person name="Andrzejewski T.M."/>
            <person name="Davidsen T.M."/>
            <person name="Wayne K.J."/>
            <person name="Tettelin H."/>
            <person name="Glass J.I."/>
            <person name="Rusch D."/>
            <person name="Podicherti R."/>
            <person name="Tsui H.-C.T."/>
            <person name="Winkler M.E."/>
        </authorList>
    </citation>
    <scope>NUCLEOTIDE SEQUENCE</scope>
</reference>
<evidence type="ECO:0000313" key="2">
    <source>
        <dbReference type="EMBL" id="SVD42579.1"/>
    </source>
</evidence>
<dbReference type="EMBL" id="UINC01149859">
    <property type="protein sequence ID" value="SVD42579.1"/>
    <property type="molecule type" value="Genomic_DNA"/>
</dbReference>
<dbReference type="InterPro" id="IPR004518">
    <property type="entry name" value="MazG-like_dom"/>
</dbReference>
<name>A0A382V7W5_9ZZZZ</name>
<protein>
    <recommendedName>
        <fullName evidence="1">NTP pyrophosphohydrolase MazG-like domain-containing protein</fullName>
    </recommendedName>
</protein>
<dbReference type="CDD" id="cd11541">
    <property type="entry name" value="NTP-PPase_u4"/>
    <property type="match status" value="1"/>
</dbReference>
<dbReference type="InterPro" id="IPR011379">
    <property type="entry name" value="MazG-related_GP37"/>
</dbReference>
<dbReference type="Pfam" id="PF03819">
    <property type="entry name" value="MazG"/>
    <property type="match status" value="1"/>
</dbReference>
<evidence type="ECO:0000259" key="1">
    <source>
        <dbReference type="Pfam" id="PF03819"/>
    </source>
</evidence>
<proteinExistence type="predicted"/>
<dbReference type="SUPFAM" id="SSF101386">
    <property type="entry name" value="all-alpha NTP pyrophosphatases"/>
    <property type="match status" value="1"/>
</dbReference>
<gene>
    <name evidence="2" type="ORF">METZ01_LOCUS395433</name>
</gene>
<accession>A0A382V7W5</accession>
<dbReference type="Gene3D" id="1.10.287.1080">
    <property type="entry name" value="MazG-like"/>
    <property type="match status" value="1"/>
</dbReference>